<keyword evidence="4 9" id="KW-0997">Cell inner membrane</keyword>
<dbReference type="PANTHER" id="PTHR35011">
    <property type="entry name" value="2,3-DIKETO-L-GULONATE TRAP TRANSPORTER SMALL PERMEASE PROTEIN YIAM"/>
    <property type="match status" value="1"/>
</dbReference>
<feature type="transmembrane region" description="Helical" evidence="9">
    <location>
        <begin position="49"/>
        <end position="67"/>
    </location>
</feature>
<keyword evidence="2 9" id="KW-0813">Transport</keyword>
<feature type="transmembrane region" description="Helical" evidence="9">
    <location>
        <begin position="88"/>
        <end position="110"/>
    </location>
</feature>
<feature type="domain" description="Tripartite ATP-independent periplasmic transporters DctQ component" evidence="10">
    <location>
        <begin position="25"/>
        <end position="153"/>
    </location>
</feature>
<protein>
    <recommendedName>
        <fullName evidence="9">TRAP transporter small permease protein</fullName>
    </recommendedName>
</protein>
<accession>A0ABT5YAZ0</accession>
<evidence type="ECO:0000256" key="5">
    <source>
        <dbReference type="ARBA" id="ARBA00022692"/>
    </source>
</evidence>
<evidence type="ECO:0000256" key="1">
    <source>
        <dbReference type="ARBA" id="ARBA00004429"/>
    </source>
</evidence>
<keyword evidence="5 9" id="KW-0812">Transmembrane</keyword>
<evidence type="ECO:0000256" key="9">
    <source>
        <dbReference type="RuleBase" id="RU369079"/>
    </source>
</evidence>
<evidence type="ECO:0000256" key="8">
    <source>
        <dbReference type="ARBA" id="ARBA00038436"/>
    </source>
</evidence>
<sequence>MKLLRALERFNIFMGVASGVAIFLITLIVVADVALRALFRQPIPGATELSTLLMVALVYLGLASVQTTKSNFRMEVLINYLPSGIARILNLLTTLIALVAISIIAWYTTLEALHSLSVKEMSYGAVSFPIYPARTIIAIGFVLLALQLLIDAVFLLVGHDTKDKS</sequence>
<proteinExistence type="inferred from homology"/>
<keyword evidence="12" id="KW-1185">Reference proteome</keyword>
<feature type="transmembrane region" description="Helical" evidence="9">
    <location>
        <begin position="12"/>
        <end position="37"/>
    </location>
</feature>
<dbReference type="PANTHER" id="PTHR35011:SF10">
    <property type="entry name" value="TRAP TRANSPORTER SMALL PERMEASE PROTEIN"/>
    <property type="match status" value="1"/>
</dbReference>
<evidence type="ECO:0000256" key="7">
    <source>
        <dbReference type="ARBA" id="ARBA00023136"/>
    </source>
</evidence>
<gene>
    <name evidence="11" type="ORF">NLU14_11455</name>
</gene>
<evidence type="ECO:0000256" key="3">
    <source>
        <dbReference type="ARBA" id="ARBA00022475"/>
    </source>
</evidence>
<evidence type="ECO:0000256" key="6">
    <source>
        <dbReference type="ARBA" id="ARBA00022989"/>
    </source>
</evidence>
<comment type="similarity">
    <text evidence="8 9">Belongs to the TRAP transporter small permease family.</text>
</comment>
<dbReference type="Proteomes" id="UP001143391">
    <property type="component" value="Unassembled WGS sequence"/>
</dbReference>
<evidence type="ECO:0000256" key="2">
    <source>
        <dbReference type="ARBA" id="ARBA00022448"/>
    </source>
</evidence>
<evidence type="ECO:0000256" key="4">
    <source>
        <dbReference type="ARBA" id="ARBA00022519"/>
    </source>
</evidence>
<keyword evidence="3" id="KW-1003">Cell membrane</keyword>
<comment type="function">
    <text evidence="9">Part of the tripartite ATP-independent periplasmic (TRAP) transport system.</text>
</comment>
<dbReference type="RefSeq" id="WP_275706539.1">
    <property type="nucleotide sequence ID" value="NZ_JANCMW010000006.1"/>
</dbReference>
<dbReference type="InterPro" id="IPR055348">
    <property type="entry name" value="DctQ"/>
</dbReference>
<keyword evidence="7 9" id="KW-0472">Membrane</keyword>
<comment type="caution">
    <text evidence="11">The sequence shown here is derived from an EMBL/GenBank/DDBJ whole genome shotgun (WGS) entry which is preliminary data.</text>
</comment>
<comment type="subunit">
    <text evidence="9">The complex comprises the extracytoplasmic solute receptor protein and the two transmembrane proteins.</text>
</comment>
<keyword evidence="6 9" id="KW-1133">Transmembrane helix</keyword>
<evidence type="ECO:0000313" key="12">
    <source>
        <dbReference type="Proteomes" id="UP001143391"/>
    </source>
</evidence>
<reference evidence="11" key="1">
    <citation type="submission" date="2022-07" db="EMBL/GenBank/DDBJ databases">
        <title>Marinobacter iranensis a new bacterium isolate from a hipersaline lake in Iran.</title>
        <authorList>
            <person name="Mohammad A.M.A."/>
            <person name="Cristina S.-P."/>
            <person name="Antonio V."/>
        </authorList>
    </citation>
    <scope>NUCLEOTIDE SEQUENCE</scope>
    <source>
        <strain evidence="11">71-i</strain>
    </source>
</reference>
<comment type="subcellular location">
    <subcellularLocation>
        <location evidence="1 9">Cell inner membrane</location>
        <topology evidence="1 9">Multi-pass membrane protein</topology>
    </subcellularLocation>
</comment>
<name>A0ABT5YAZ0_9GAMM</name>
<feature type="transmembrane region" description="Helical" evidence="9">
    <location>
        <begin position="130"/>
        <end position="157"/>
    </location>
</feature>
<dbReference type="Pfam" id="PF04290">
    <property type="entry name" value="DctQ"/>
    <property type="match status" value="1"/>
</dbReference>
<evidence type="ECO:0000313" key="11">
    <source>
        <dbReference type="EMBL" id="MDF0750842.1"/>
    </source>
</evidence>
<organism evidence="11 12">
    <name type="scientific">Marinobacter iranensis</name>
    <dbReference type="NCBI Taxonomy" id="2962607"/>
    <lineage>
        <taxon>Bacteria</taxon>
        <taxon>Pseudomonadati</taxon>
        <taxon>Pseudomonadota</taxon>
        <taxon>Gammaproteobacteria</taxon>
        <taxon>Pseudomonadales</taxon>
        <taxon>Marinobacteraceae</taxon>
        <taxon>Marinobacter</taxon>
    </lineage>
</organism>
<evidence type="ECO:0000259" key="10">
    <source>
        <dbReference type="Pfam" id="PF04290"/>
    </source>
</evidence>
<dbReference type="InterPro" id="IPR007387">
    <property type="entry name" value="TRAP_DctQ"/>
</dbReference>
<dbReference type="EMBL" id="JANCMW010000006">
    <property type="protein sequence ID" value="MDF0750842.1"/>
    <property type="molecule type" value="Genomic_DNA"/>
</dbReference>